<feature type="compositionally biased region" description="Basic and acidic residues" evidence="1">
    <location>
        <begin position="64"/>
        <end position="76"/>
    </location>
</feature>
<evidence type="ECO:0000256" key="1">
    <source>
        <dbReference type="SAM" id="MobiDB-lite"/>
    </source>
</evidence>
<keyword evidence="3" id="KW-1185">Reference proteome</keyword>
<dbReference type="EMBL" id="JACHIA010000010">
    <property type="protein sequence ID" value="MBB6071815.1"/>
    <property type="molecule type" value="Genomic_DNA"/>
</dbReference>
<sequence>MMQTATLSITPARLATEQEQDQERQQEALRELLGPGADRPAPRSPDDRSDDLDSPGGLIPGTRRRAEDHESAPDGE</sequence>
<name>A0A841H141_9BACT</name>
<comment type="caution">
    <text evidence="2">The sequence shown here is derived from an EMBL/GenBank/DDBJ whole genome shotgun (WGS) entry which is preliminary data.</text>
</comment>
<gene>
    <name evidence="2" type="ORF">HNQ61_003454</name>
</gene>
<dbReference type="Proteomes" id="UP000582837">
    <property type="component" value="Unassembled WGS sequence"/>
</dbReference>
<dbReference type="AlphaFoldDB" id="A0A841H141"/>
<organism evidence="2 3">
    <name type="scientific">Longimicrobium terrae</name>
    <dbReference type="NCBI Taxonomy" id="1639882"/>
    <lineage>
        <taxon>Bacteria</taxon>
        <taxon>Pseudomonadati</taxon>
        <taxon>Gemmatimonadota</taxon>
        <taxon>Longimicrobiia</taxon>
        <taxon>Longimicrobiales</taxon>
        <taxon>Longimicrobiaceae</taxon>
        <taxon>Longimicrobium</taxon>
    </lineage>
</organism>
<dbReference type="RefSeq" id="WP_170032617.1">
    <property type="nucleotide sequence ID" value="NZ_JABDTL010000001.1"/>
</dbReference>
<evidence type="ECO:0000313" key="3">
    <source>
        <dbReference type="Proteomes" id="UP000582837"/>
    </source>
</evidence>
<proteinExistence type="predicted"/>
<evidence type="ECO:0000313" key="2">
    <source>
        <dbReference type="EMBL" id="MBB6071815.1"/>
    </source>
</evidence>
<protein>
    <submittedName>
        <fullName evidence="2">Uncharacterized protein</fullName>
    </submittedName>
</protein>
<feature type="compositionally biased region" description="Basic and acidic residues" evidence="1">
    <location>
        <begin position="21"/>
        <end position="30"/>
    </location>
</feature>
<accession>A0A841H141</accession>
<feature type="region of interest" description="Disordered" evidence="1">
    <location>
        <begin position="1"/>
        <end position="76"/>
    </location>
</feature>
<reference evidence="2 3" key="1">
    <citation type="submission" date="2020-08" db="EMBL/GenBank/DDBJ databases">
        <title>Genomic Encyclopedia of Type Strains, Phase IV (KMG-IV): sequencing the most valuable type-strain genomes for metagenomic binning, comparative biology and taxonomic classification.</title>
        <authorList>
            <person name="Goeker M."/>
        </authorList>
    </citation>
    <scope>NUCLEOTIDE SEQUENCE [LARGE SCALE GENOMIC DNA]</scope>
    <source>
        <strain evidence="2 3">DSM 29007</strain>
    </source>
</reference>